<accession>A0A7G9Y2S5</accession>
<evidence type="ECO:0000313" key="9">
    <source>
        <dbReference type="EMBL" id="QNO43412.1"/>
    </source>
</evidence>
<dbReference type="EMBL" id="MT630643">
    <property type="protein sequence ID" value="QNO41461.1"/>
    <property type="molecule type" value="Genomic_DNA"/>
</dbReference>
<dbReference type="AlphaFoldDB" id="A0A7G9Y2S5"/>
<evidence type="ECO:0000313" key="4">
    <source>
        <dbReference type="EMBL" id="QNO42471.1"/>
    </source>
</evidence>
<evidence type="ECO:0000313" key="8">
    <source>
        <dbReference type="EMBL" id="QNO43144.1"/>
    </source>
</evidence>
<evidence type="ECO:0000313" key="6">
    <source>
        <dbReference type="EMBL" id="QNO42791.1"/>
    </source>
</evidence>
<dbReference type="EMBL" id="MT630708">
    <property type="protein sequence ID" value="QNO42105.1"/>
    <property type="molecule type" value="Genomic_DNA"/>
</dbReference>
<reference evidence="3" key="1">
    <citation type="submission" date="2020-06" db="EMBL/GenBank/DDBJ databases">
        <title>Unique genomic features of the anaerobic methanotrophic archaea.</title>
        <authorList>
            <person name="Chadwick G.L."/>
            <person name="Skennerton C.T."/>
            <person name="Laso-Perez R."/>
            <person name="Leu A.O."/>
            <person name="Speth D.R."/>
            <person name="Yu H."/>
            <person name="Morgan-Lang C."/>
            <person name="Hatzenpichler R."/>
            <person name="Goudeau D."/>
            <person name="Malmstrom R."/>
            <person name="Brazelton W.J."/>
            <person name="Woyke T."/>
            <person name="Hallam S.J."/>
            <person name="Tyson G.W."/>
            <person name="Wegener G."/>
            <person name="Boetius A."/>
            <person name="Orphan V."/>
        </authorList>
    </citation>
    <scope>NUCLEOTIDE SEQUENCE</scope>
</reference>
<dbReference type="EMBL" id="MT630785">
    <property type="protein sequence ID" value="QNO42997.1"/>
    <property type="molecule type" value="Genomic_DNA"/>
</dbReference>
<dbReference type="EMBL" id="MT630792">
    <property type="protein sequence ID" value="QNO43144.1"/>
    <property type="molecule type" value="Genomic_DNA"/>
</dbReference>
<proteinExistence type="predicted"/>
<evidence type="ECO:0000313" key="5">
    <source>
        <dbReference type="EMBL" id="QNO42705.1"/>
    </source>
</evidence>
<dbReference type="EMBL" id="MT630757">
    <property type="protein sequence ID" value="QNO42705.1"/>
    <property type="molecule type" value="Genomic_DNA"/>
</dbReference>
<dbReference type="EMBL" id="MT630742">
    <property type="protein sequence ID" value="QNO42471.1"/>
    <property type="molecule type" value="Genomic_DNA"/>
</dbReference>
<name>A0A7G9Y2S5_9EURY</name>
<dbReference type="EMBL" id="MT630767">
    <property type="protein sequence ID" value="QNO42791.1"/>
    <property type="molecule type" value="Genomic_DNA"/>
</dbReference>
<organism evidence="3">
    <name type="scientific">Candidatus Methanogaster sp. ANME-2c ERB4</name>
    <dbReference type="NCBI Taxonomy" id="2759911"/>
    <lineage>
        <taxon>Archaea</taxon>
        <taxon>Methanobacteriati</taxon>
        <taxon>Methanobacteriota</taxon>
        <taxon>Stenosarchaea group</taxon>
        <taxon>Methanomicrobia</taxon>
        <taxon>Methanosarcinales</taxon>
        <taxon>ANME-2 cluster</taxon>
        <taxon>Candidatus Methanogasteraceae</taxon>
        <taxon>Candidatus Methanogaster</taxon>
    </lineage>
</organism>
<evidence type="ECO:0000313" key="2">
    <source>
        <dbReference type="EMBL" id="QNO42105.1"/>
    </source>
</evidence>
<sequence length="51" mass="5537">MTREYSRSKTVRFTPTSFLLVETAASGVGVTTSEFIREATLDALPGVKLCV</sequence>
<dbReference type="EMBL" id="MT630819">
    <property type="protein sequence ID" value="QNO43412.1"/>
    <property type="molecule type" value="Genomic_DNA"/>
</dbReference>
<dbReference type="EMBL" id="MT630729">
    <property type="protein sequence ID" value="QNO42309.1"/>
    <property type="molecule type" value="Genomic_DNA"/>
</dbReference>
<evidence type="ECO:0000313" key="7">
    <source>
        <dbReference type="EMBL" id="QNO42997.1"/>
    </source>
</evidence>
<gene>
    <name evidence="7" type="ORF">ABGNOHFO_00016</name>
    <name evidence="5" type="ORF">AOABALHP_00008</name>
    <name evidence="6" type="ORF">APHJHCDA_00008</name>
    <name evidence="9" type="ORF">BLHHIOMN_00007</name>
    <name evidence="1" type="ORF">CIDILJJO_00008</name>
    <name evidence="10" type="ORF">GCLFFNCO_00001</name>
    <name evidence="2" type="ORF">INBEEEIC_00007</name>
    <name evidence="4" type="ORF">LBOOMNCC_00024</name>
    <name evidence="8" type="ORF">LNNHMJAE_00019</name>
    <name evidence="3" type="ORF">OEDCDHIP_00026</name>
</gene>
<evidence type="ECO:0000313" key="10">
    <source>
        <dbReference type="EMBL" id="QNO45722.1"/>
    </source>
</evidence>
<evidence type="ECO:0000313" key="3">
    <source>
        <dbReference type="EMBL" id="QNO42309.1"/>
    </source>
</evidence>
<dbReference type="EMBL" id="MT631147">
    <property type="protein sequence ID" value="QNO45722.1"/>
    <property type="molecule type" value="Genomic_DNA"/>
</dbReference>
<evidence type="ECO:0000313" key="1">
    <source>
        <dbReference type="EMBL" id="QNO41461.1"/>
    </source>
</evidence>
<protein>
    <submittedName>
        <fullName evidence="3">Uncharacterized protein</fullName>
    </submittedName>
</protein>